<evidence type="ECO:0000313" key="3">
    <source>
        <dbReference type="EMBL" id="MDA0140180.1"/>
    </source>
</evidence>
<comment type="caution">
    <text evidence="3">The sequence shown here is derived from an EMBL/GenBank/DDBJ whole genome shotgun (WGS) entry which is preliminary data.</text>
</comment>
<proteinExistence type="predicted"/>
<evidence type="ECO:0000259" key="1">
    <source>
        <dbReference type="Pfam" id="PF01968"/>
    </source>
</evidence>
<evidence type="ECO:0000259" key="2">
    <source>
        <dbReference type="Pfam" id="PF05378"/>
    </source>
</evidence>
<keyword evidence="4" id="KW-1185">Reference proteome</keyword>
<dbReference type="Pfam" id="PF05378">
    <property type="entry name" value="Hydant_A_N"/>
    <property type="match status" value="1"/>
</dbReference>
<protein>
    <submittedName>
        <fullName evidence="3">Hydantoinase/oxoprolinase family protein</fullName>
    </submittedName>
</protein>
<name>A0ABT4RNV8_9ACTN</name>
<dbReference type="Proteomes" id="UP001147700">
    <property type="component" value="Unassembled WGS sequence"/>
</dbReference>
<dbReference type="PANTHER" id="PTHR11365:SF23">
    <property type="entry name" value="HYPOTHETICAL 5-OXOPROLINASE (EUROFUNG)-RELATED"/>
    <property type="match status" value="1"/>
</dbReference>
<sequence length="656" mass="69535">MAYRLGVDVGGTFTDLFLVDDGDHRQWRVKTPSTPTDPSQGVLKGVSRICEAAGISPADLANVVHGTTVATNAVLESKGARVGLITTQGFGQILHLARSQTPGPLAGWIIMVKPDPPASLADTREAIERMDARGETLVAVDREQVSRVIEDLVDGGVESLTISLINSYVNGAHEQEIADLVEELHPGFPVTLSSAVLPEFREYERTLTACMNSYVRPQVAQYVDRLQSSLSNMGVKTEVDILRSDAGVMTPAEAARNPVYGVLSGPSGGVAGALYVAARAGFPNVLTFDMGGTSTDVSLCQAGEPTIGRETTIGQFRIKVPSVDVHTVGAGGGSIAHVPELTRALRVGPQSAGAEPGPAAYGQGGTEPTVTDANVVLGHLPADLIGGEMTLDVEAARAAVGKVADAMGLSLEEAADGILRIVNENMAGALRVISVQRGHDPREFALVAFGGAGPLHANAVAELMGSFPVIVPPSPGLLCALGDLVAGFRNEFAQTLIRLTSEVDDADDILKALEGRAREWMDAQGIAADDQHIEFIADMRYRGQGYEIPVPWGDDLEERFNELHEQLYGFRMPNTASEIVNLRAVGTGDRPQPELPEEDPVEAMLEPGTHARSELHPGSIVPGPSIITEFDSTTVVLDGYVAEVDRFFNILIRKGS</sequence>
<dbReference type="SUPFAM" id="SSF53067">
    <property type="entry name" value="Actin-like ATPase domain"/>
    <property type="match status" value="1"/>
</dbReference>
<dbReference type="InterPro" id="IPR043129">
    <property type="entry name" value="ATPase_NBD"/>
</dbReference>
<evidence type="ECO:0000313" key="4">
    <source>
        <dbReference type="Proteomes" id="UP001147700"/>
    </source>
</evidence>
<dbReference type="Pfam" id="PF01968">
    <property type="entry name" value="Hydantoinase_A"/>
    <property type="match status" value="1"/>
</dbReference>
<dbReference type="InterPro" id="IPR045079">
    <property type="entry name" value="Oxoprolinase-like"/>
</dbReference>
<dbReference type="InterPro" id="IPR008040">
    <property type="entry name" value="Hydant_A_N"/>
</dbReference>
<gene>
    <name evidence="3" type="ORF">OJ962_21965</name>
</gene>
<reference evidence="3" key="1">
    <citation type="submission" date="2022-10" db="EMBL/GenBank/DDBJ databases">
        <title>The WGS of Solirubrobacter sp. CPCC 204708.</title>
        <authorList>
            <person name="Jiang Z."/>
        </authorList>
    </citation>
    <scope>NUCLEOTIDE SEQUENCE</scope>
    <source>
        <strain evidence="3">CPCC 204708</strain>
    </source>
</reference>
<feature type="domain" description="Hydantoinase A/oxoprolinase" evidence="1">
    <location>
        <begin position="205"/>
        <end position="491"/>
    </location>
</feature>
<dbReference type="EMBL" id="JAPCID010000035">
    <property type="protein sequence ID" value="MDA0140180.1"/>
    <property type="molecule type" value="Genomic_DNA"/>
</dbReference>
<feature type="domain" description="Hydantoinase/oxoprolinase N-terminal" evidence="2">
    <location>
        <begin position="4"/>
        <end position="183"/>
    </location>
</feature>
<dbReference type="RefSeq" id="WP_202952545.1">
    <property type="nucleotide sequence ID" value="NZ_JAPCID010000035.1"/>
</dbReference>
<dbReference type="InterPro" id="IPR002821">
    <property type="entry name" value="Hydantoinase_A"/>
</dbReference>
<dbReference type="PANTHER" id="PTHR11365">
    <property type="entry name" value="5-OXOPROLINASE RELATED"/>
    <property type="match status" value="1"/>
</dbReference>
<organism evidence="3 4">
    <name type="scientific">Solirubrobacter deserti</name>
    <dbReference type="NCBI Taxonomy" id="2282478"/>
    <lineage>
        <taxon>Bacteria</taxon>
        <taxon>Bacillati</taxon>
        <taxon>Actinomycetota</taxon>
        <taxon>Thermoleophilia</taxon>
        <taxon>Solirubrobacterales</taxon>
        <taxon>Solirubrobacteraceae</taxon>
        <taxon>Solirubrobacter</taxon>
    </lineage>
</organism>
<accession>A0ABT4RNV8</accession>